<organism evidence="7 8">
    <name type="scientific">Caproicibacterium argilliputei</name>
    <dbReference type="NCBI Taxonomy" id="3030016"/>
    <lineage>
        <taxon>Bacteria</taxon>
        <taxon>Bacillati</taxon>
        <taxon>Bacillota</taxon>
        <taxon>Clostridia</taxon>
        <taxon>Eubacteriales</taxon>
        <taxon>Oscillospiraceae</taxon>
        <taxon>Caproicibacterium</taxon>
    </lineage>
</organism>
<evidence type="ECO:0000256" key="2">
    <source>
        <dbReference type="ARBA" id="ARBA00022741"/>
    </source>
</evidence>
<comment type="subunit">
    <text evidence="6">Forms polymers.</text>
</comment>
<keyword evidence="3 6" id="KW-0067">ATP-binding</keyword>
<dbReference type="RefSeq" id="WP_316934910.1">
    <property type="nucleotide sequence ID" value="NZ_CP135996.1"/>
</dbReference>
<name>A0AA97D8V0_9FIRM</name>
<dbReference type="Gene3D" id="3.30.420.40">
    <property type="match status" value="3"/>
</dbReference>
<dbReference type="PANTHER" id="PTHR42749:SF1">
    <property type="entry name" value="CELL SHAPE-DETERMINING PROTEIN MREB"/>
    <property type="match status" value="1"/>
</dbReference>
<dbReference type="CDD" id="cd10225">
    <property type="entry name" value="ASKHA_NBD_MreB-like"/>
    <property type="match status" value="1"/>
</dbReference>
<evidence type="ECO:0000256" key="3">
    <source>
        <dbReference type="ARBA" id="ARBA00022840"/>
    </source>
</evidence>
<reference evidence="8" key="3">
    <citation type="submission" date="2024-06" db="EMBL/GenBank/DDBJ databases">
        <authorList>
            <person name="Zeng C."/>
        </authorList>
    </citation>
    <scope>NUCLEOTIDE SEQUENCE [LARGE SCALE GENOMIC DNA]</scope>
    <source>
        <strain evidence="8">ZCY20-5</strain>
    </source>
</reference>
<dbReference type="GO" id="GO:0005524">
    <property type="term" value="F:ATP binding"/>
    <property type="evidence" value="ECO:0007669"/>
    <property type="project" value="UniProtKB-KW"/>
</dbReference>
<dbReference type="KEGG" id="carl:PXC00_08065"/>
<dbReference type="PANTHER" id="PTHR42749">
    <property type="entry name" value="CELL SHAPE-DETERMINING PROTEIN MREB"/>
    <property type="match status" value="1"/>
</dbReference>
<keyword evidence="8" id="KW-1185">Reference proteome</keyword>
<comment type="subcellular location">
    <subcellularLocation>
        <location evidence="6">Cytoplasm</location>
    </subcellularLocation>
    <text evidence="6">Membrane-associated.</text>
</comment>
<dbReference type="Proteomes" id="UP001300604">
    <property type="component" value="Chromosome"/>
</dbReference>
<dbReference type="PRINTS" id="PR01652">
    <property type="entry name" value="SHAPEPROTEIN"/>
</dbReference>
<evidence type="ECO:0000256" key="1">
    <source>
        <dbReference type="ARBA" id="ARBA00022490"/>
    </source>
</evidence>
<dbReference type="GO" id="GO:0000902">
    <property type="term" value="P:cell morphogenesis"/>
    <property type="evidence" value="ECO:0007669"/>
    <property type="project" value="InterPro"/>
</dbReference>
<evidence type="ECO:0000256" key="5">
    <source>
        <dbReference type="ARBA" id="ARBA00023458"/>
    </source>
</evidence>
<dbReference type="EMBL" id="CP135996">
    <property type="protein sequence ID" value="WOC31180.1"/>
    <property type="molecule type" value="Genomic_DNA"/>
</dbReference>
<accession>A0AA97D8V0</accession>
<evidence type="ECO:0000313" key="7">
    <source>
        <dbReference type="EMBL" id="WOC31180.1"/>
    </source>
</evidence>
<proteinExistence type="inferred from homology"/>
<keyword evidence="4 6" id="KW-0133">Cell shape</keyword>
<comment type="caution">
    <text evidence="6">Lacks conserved residue(s) required for the propagation of feature annotation.</text>
</comment>
<dbReference type="GO" id="GO:0008360">
    <property type="term" value="P:regulation of cell shape"/>
    <property type="evidence" value="ECO:0007669"/>
    <property type="project" value="UniProtKB-UniRule"/>
</dbReference>
<dbReference type="InterPro" id="IPR056546">
    <property type="entry name" value="MreB_MamK-like"/>
</dbReference>
<reference evidence="7 8" key="2">
    <citation type="submission" date="2024-06" db="EMBL/GenBank/DDBJ databases">
        <title>Caproicibacterium argilliputei sp. nov, a novel caproic acid producing anaerobic bacterium isolated from pit mud.</title>
        <authorList>
            <person name="Xia S."/>
        </authorList>
    </citation>
    <scope>NUCLEOTIDE SEQUENCE [LARGE SCALE GENOMIC DNA]</scope>
    <source>
        <strain evidence="7 8">ZCY20-5</strain>
    </source>
</reference>
<dbReference type="InterPro" id="IPR004753">
    <property type="entry name" value="MreB"/>
</dbReference>
<protein>
    <recommendedName>
        <fullName evidence="6">Cell shape-determining protein MreB</fullName>
    </recommendedName>
</protein>
<dbReference type="HAMAP" id="MF_02207">
    <property type="entry name" value="MreB"/>
    <property type="match status" value="1"/>
</dbReference>
<dbReference type="NCBIfam" id="NF010539">
    <property type="entry name" value="PRK13927.1"/>
    <property type="match status" value="1"/>
</dbReference>
<keyword evidence="1 6" id="KW-0963">Cytoplasm</keyword>
<sequence>MQSFRAAAHWNLQIGCDYVLGTDIAIDLGTYAIKVYVEGKGMVVNEPSVVAVRADTEEVLAVGSEAFAMLGRTGDKIKVIHPLVMGVISNFELARYMVNYYIQRLGGSKIMHTHVMPRAVVSLPCQITGVERRAIVNSVSRARVRRVYSIDEPVAAAMGAGVDVANPHGSLIIDVGAGATDMGVISLGGLSIARSIKVAGFAFDQAIIRYVRSKYDLIIGDRMAESCKIAVGGVMQRPEPIICRIKGRDANTGLPAWIDVTSEELVAPLLDPAAEISHILQEMLEKTPPELLGDIYVDGIVMTGGSAKLFGLSDYLSDKVKMPVHIAEDADICVALGAGKAISFMDDAENKEYGVINPLSAVY</sequence>
<comment type="similarity">
    <text evidence="5 6">Belongs to the FtsA/MreB family.</text>
</comment>
<dbReference type="Pfam" id="PF06723">
    <property type="entry name" value="MreB_Mbl"/>
    <property type="match status" value="1"/>
</dbReference>
<dbReference type="GO" id="GO:0005737">
    <property type="term" value="C:cytoplasm"/>
    <property type="evidence" value="ECO:0007669"/>
    <property type="project" value="UniProtKB-SubCell"/>
</dbReference>
<reference evidence="8" key="1">
    <citation type="submission" date="2024-06" db="EMBL/GenBank/DDBJ databases">
        <title>Caproicibacterium argilliputei sp. nov, a novel caproic acid producing anaerobic bacterium isolated from pit mud.</title>
        <authorList>
            <person name="Zeng C."/>
        </authorList>
    </citation>
    <scope>NUCLEOTIDE SEQUENCE [LARGE SCALE GENOMIC DNA]</scope>
    <source>
        <strain evidence="8">ZCY20-5</strain>
    </source>
</reference>
<gene>
    <name evidence="6" type="primary">mreB</name>
    <name evidence="7" type="ORF">PXC00_08065</name>
</gene>
<evidence type="ECO:0000256" key="4">
    <source>
        <dbReference type="ARBA" id="ARBA00022960"/>
    </source>
</evidence>
<dbReference type="SUPFAM" id="SSF53067">
    <property type="entry name" value="Actin-like ATPase domain"/>
    <property type="match status" value="2"/>
</dbReference>
<keyword evidence="2 6" id="KW-0547">Nucleotide-binding</keyword>
<comment type="function">
    <text evidence="6">Forms membrane-associated dynamic filaments that are essential for cell shape determination. Acts by regulating cell wall synthesis and cell elongation, and thus cell shape. A feedback loop between cell geometry and MreB localization may maintain elongated cell shape by targeting cell wall growth to regions of negative cell wall curvature.</text>
</comment>
<dbReference type="AlphaFoldDB" id="A0AA97D8V0"/>
<dbReference type="InterPro" id="IPR043129">
    <property type="entry name" value="ATPase_NBD"/>
</dbReference>
<evidence type="ECO:0000313" key="8">
    <source>
        <dbReference type="Proteomes" id="UP001300604"/>
    </source>
</evidence>
<evidence type="ECO:0000256" key="6">
    <source>
        <dbReference type="HAMAP-Rule" id="MF_02207"/>
    </source>
</evidence>